<dbReference type="Proteomes" id="UP000179129">
    <property type="component" value="Unassembled WGS sequence"/>
</dbReference>
<organism evidence="3 4">
    <name type="scientific">Candidatus Glassbacteria bacterium RIFCSPLOWO2_12_FULL_58_11</name>
    <dbReference type="NCBI Taxonomy" id="1817867"/>
    <lineage>
        <taxon>Bacteria</taxon>
        <taxon>Candidatus Glassiibacteriota</taxon>
    </lineage>
</organism>
<evidence type="ECO:0000313" key="3">
    <source>
        <dbReference type="EMBL" id="OGG05961.1"/>
    </source>
</evidence>
<dbReference type="PANTHER" id="PTHR42695">
    <property type="entry name" value="GLUTAMINE AMIDOTRANSFERASE YLR126C-RELATED"/>
    <property type="match status" value="1"/>
</dbReference>
<keyword evidence="1" id="KW-0472">Membrane</keyword>
<feature type="transmembrane region" description="Helical" evidence="1">
    <location>
        <begin position="85"/>
        <end position="107"/>
    </location>
</feature>
<reference evidence="3 4" key="1">
    <citation type="journal article" date="2016" name="Nat. Commun.">
        <title>Thousands of microbial genomes shed light on interconnected biogeochemical processes in an aquifer system.</title>
        <authorList>
            <person name="Anantharaman K."/>
            <person name="Brown C.T."/>
            <person name="Hug L.A."/>
            <person name="Sharon I."/>
            <person name="Castelle C.J."/>
            <person name="Probst A.J."/>
            <person name="Thomas B.C."/>
            <person name="Singh A."/>
            <person name="Wilkins M.J."/>
            <person name="Karaoz U."/>
            <person name="Brodie E.L."/>
            <person name="Williams K.H."/>
            <person name="Hubbard S.S."/>
            <person name="Banfield J.F."/>
        </authorList>
    </citation>
    <scope>NUCLEOTIDE SEQUENCE [LARGE SCALE GENOMIC DNA]</scope>
</reference>
<comment type="caution">
    <text evidence="3">The sequence shown here is derived from an EMBL/GenBank/DDBJ whole genome shotgun (WGS) entry which is preliminary data.</text>
</comment>
<sequence>MTRKQFLVLQQVESEDPGIFGECLERSGLEVLFIRIQEQDEVPESARDLCGALILGGPMNVEEAGRLFYLEEEMKLIRDCRKRKVPVLGICLGAQLLAAACGARVFAGPAREIGWYPVELSPDSRRDPLFAGFPERLTVFQWHGQTFERPRGAVRLAGSALYENQAFRLGAELWGLQFHLEITAVHVKNWLMLNDSALRELPGIDPRAVLDGIPKHEQNCREKAVLLFERFLDLVRSRLV</sequence>
<accession>A0A1F5Z0K3</accession>
<name>A0A1F5Z0K3_9BACT</name>
<proteinExistence type="predicted"/>
<dbReference type="SUPFAM" id="SSF52317">
    <property type="entry name" value="Class I glutamine amidotransferase-like"/>
    <property type="match status" value="1"/>
</dbReference>
<keyword evidence="1" id="KW-1133">Transmembrane helix</keyword>
<dbReference type="GO" id="GO:0005829">
    <property type="term" value="C:cytosol"/>
    <property type="evidence" value="ECO:0007669"/>
    <property type="project" value="TreeGrafter"/>
</dbReference>
<dbReference type="FunFam" id="3.40.50.880:FF:000033">
    <property type="entry name" value="Glutamine amidotransferase class-I"/>
    <property type="match status" value="1"/>
</dbReference>
<keyword evidence="1" id="KW-0812">Transmembrane</keyword>
<dbReference type="Pfam" id="PF00117">
    <property type="entry name" value="GATase"/>
    <property type="match status" value="1"/>
</dbReference>
<dbReference type="InterPro" id="IPR029062">
    <property type="entry name" value="Class_I_gatase-like"/>
</dbReference>
<dbReference type="STRING" id="1817867.A3F83_05185"/>
<dbReference type="InterPro" id="IPR044992">
    <property type="entry name" value="ChyE-like"/>
</dbReference>
<protein>
    <recommendedName>
        <fullName evidence="2">Glutamine amidotransferase domain-containing protein</fullName>
    </recommendedName>
</protein>
<dbReference type="AlphaFoldDB" id="A0A1F5Z0K3"/>
<dbReference type="PROSITE" id="PS51273">
    <property type="entry name" value="GATASE_TYPE_1"/>
    <property type="match status" value="1"/>
</dbReference>
<dbReference type="Gene3D" id="3.40.50.880">
    <property type="match status" value="1"/>
</dbReference>
<evidence type="ECO:0000259" key="2">
    <source>
        <dbReference type="Pfam" id="PF00117"/>
    </source>
</evidence>
<evidence type="ECO:0000313" key="4">
    <source>
        <dbReference type="Proteomes" id="UP000179129"/>
    </source>
</evidence>
<dbReference type="EMBL" id="MFIX01000034">
    <property type="protein sequence ID" value="OGG05961.1"/>
    <property type="molecule type" value="Genomic_DNA"/>
</dbReference>
<evidence type="ECO:0000256" key="1">
    <source>
        <dbReference type="SAM" id="Phobius"/>
    </source>
</evidence>
<feature type="domain" description="Glutamine amidotransferase" evidence="2">
    <location>
        <begin position="23"/>
        <end position="183"/>
    </location>
</feature>
<dbReference type="PANTHER" id="PTHR42695:SF5">
    <property type="entry name" value="GLUTAMINE AMIDOTRANSFERASE YLR126C-RELATED"/>
    <property type="match status" value="1"/>
</dbReference>
<dbReference type="InterPro" id="IPR017926">
    <property type="entry name" value="GATASE"/>
</dbReference>
<dbReference type="CDD" id="cd01741">
    <property type="entry name" value="GATase1_1"/>
    <property type="match status" value="1"/>
</dbReference>
<gene>
    <name evidence="3" type="ORF">A3F83_05185</name>
</gene>